<reference evidence="1 2" key="1">
    <citation type="submission" date="2023-02" db="EMBL/GenBank/DDBJ databases">
        <title>The predominant lactic acid bacteria and yeasts involved in the spontaneous fermentation of millet during the production of the traditional porridge Hausa koko in Ghana.</title>
        <authorList>
            <person name="Atter A."/>
            <person name="Diaz M."/>
        </authorList>
    </citation>
    <scope>NUCLEOTIDE SEQUENCE [LARGE SCALE GENOMIC DNA]</scope>
    <source>
        <strain evidence="1 2">FI11640</strain>
    </source>
</reference>
<name>A0ABU7SYW5_9LACO</name>
<dbReference type="GeneID" id="78511430"/>
<organism evidence="1 2">
    <name type="scientific">Schleiferilactobacillus harbinensis</name>
    <dbReference type="NCBI Taxonomy" id="304207"/>
    <lineage>
        <taxon>Bacteria</taxon>
        <taxon>Bacillati</taxon>
        <taxon>Bacillota</taxon>
        <taxon>Bacilli</taxon>
        <taxon>Lactobacillales</taxon>
        <taxon>Lactobacillaceae</taxon>
        <taxon>Schleiferilactobacillus</taxon>
    </lineage>
</organism>
<gene>
    <name evidence="1" type="ORF">PS435_04490</name>
</gene>
<dbReference type="RefSeq" id="WP_155827895.1">
    <property type="nucleotide sequence ID" value="NZ_BJTX01000074.1"/>
</dbReference>
<comment type="caution">
    <text evidence="1">The sequence shown here is derived from an EMBL/GenBank/DDBJ whole genome shotgun (WGS) entry which is preliminary data.</text>
</comment>
<proteinExistence type="predicted"/>
<dbReference type="Proteomes" id="UP001330016">
    <property type="component" value="Unassembled WGS sequence"/>
</dbReference>
<evidence type="ECO:0000313" key="2">
    <source>
        <dbReference type="Proteomes" id="UP001330016"/>
    </source>
</evidence>
<keyword evidence="2" id="KW-1185">Reference proteome</keyword>
<dbReference type="EMBL" id="JAQSGK010000008">
    <property type="protein sequence ID" value="MEE6715113.1"/>
    <property type="molecule type" value="Genomic_DNA"/>
</dbReference>
<sequence length="49" mass="5465">MPKQTQDLSSRSGGLAEYKQAVKKLHSPQQFAKEMAALGFTQFQKGPNR</sequence>
<protein>
    <submittedName>
        <fullName evidence="1">Uncharacterized protein</fullName>
    </submittedName>
</protein>
<accession>A0ABU7SYW5</accession>
<evidence type="ECO:0000313" key="1">
    <source>
        <dbReference type="EMBL" id="MEE6715113.1"/>
    </source>
</evidence>